<reference evidence="1" key="1">
    <citation type="journal article" date="2014" name="Int. J. Syst. Evol. Microbiol.">
        <title>Complete genome sequence of Corynebacterium casei LMG S-19264T (=DSM 44701T), isolated from a smear-ripened cheese.</title>
        <authorList>
            <consortium name="US DOE Joint Genome Institute (JGI-PGF)"/>
            <person name="Walter F."/>
            <person name="Albersmeier A."/>
            <person name="Kalinowski J."/>
            <person name="Ruckert C."/>
        </authorList>
    </citation>
    <scope>NUCLEOTIDE SEQUENCE</scope>
    <source>
        <strain evidence="1">CGMCC 1.15085</strain>
    </source>
</reference>
<evidence type="ECO:0000313" key="2">
    <source>
        <dbReference type="Proteomes" id="UP000636793"/>
    </source>
</evidence>
<gene>
    <name evidence="1" type="ORF">GCM10011492_21450</name>
</gene>
<evidence type="ECO:0000313" key="1">
    <source>
        <dbReference type="EMBL" id="GGB30662.1"/>
    </source>
</evidence>
<proteinExistence type="predicted"/>
<comment type="caution">
    <text evidence="1">The sequence shown here is derived from an EMBL/GenBank/DDBJ whole genome shotgun (WGS) entry which is preliminary data.</text>
</comment>
<name>A0A916WUD9_9MICO</name>
<keyword evidence="2" id="KW-1185">Reference proteome</keyword>
<reference evidence="1" key="2">
    <citation type="submission" date="2020-09" db="EMBL/GenBank/DDBJ databases">
        <authorList>
            <person name="Sun Q."/>
            <person name="Zhou Y."/>
        </authorList>
    </citation>
    <scope>NUCLEOTIDE SEQUENCE</scope>
    <source>
        <strain evidence="1">CGMCC 1.15085</strain>
    </source>
</reference>
<sequence>MPVPSSMVAWTCADFAERYAERASSASFFASGTGALVSTLAAEGPDTFEDGLVTVTASPDPHATTAGLSAMVSAQMLMRVTGRIVPG</sequence>
<accession>A0A916WUD9</accession>
<organism evidence="1 2">
    <name type="scientific">Flexivirga endophytica</name>
    <dbReference type="NCBI Taxonomy" id="1849103"/>
    <lineage>
        <taxon>Bacteria</taxon>
        <taxon>Bacillati</taxon>
        <taxon>Actinomycetota</taxon>
        <taxon>Actinomycetes</taxon>
        <taxon>Micrococcales</taxon>
        <taxon>Dermacoccaceae</taxon>
        <taxon>Flexivirga</taxon>
    </lineage>
</organism>
<protein>
    <submittedName>
        <fullName evidence="1">Uncharacterized protein</fullName>
    </submittedName>
</protein>
<dbReference type="EMBL" id="BMHI01000003">
    <property type="protein sequence ID" value="GGB30662.1"/>
    <property type="molecule type" value="Genomic_DNA"/>
</dbReference>
<dbReference type="Proteomes" id="UP000636793">
    <property type="component" value="Unassembled WGS sequence"/>
</dbReference>
<dbReference type="AlphaFoldDB" id="A0A916WUD9"/>